<protein>
    <submittedName>
        <fullName evidence="2">Phosphoglycerate mutase-like protein</fullName>
    </submittedName>
</protein>
<dbReference type="AlphaFoldDB" id="A0A8H6SA00"/>
<dbReference type="OrthoDB" id="3059414at2759"/>
<dbReference type="Proteomes" id="UP000636479">
    <property type="component" value="Unassembled WGS sequence"/>
</dbReference>
<gene>
    <name evidence="2" type="ORF">MIND_01098800</name>
</gene>
<feature type="compositionally biased region" description="Acidic residues" evidence="1">
    <location>
        <begin position="539"/>
        <end position="553"/>
    </location>
</feature>
<dbReference type="EMBL" id="JACAZF010000009">
    <property type="protein sequence ID" value="KAF7295588.1"/>
    <property type="molecule type" value="Genomic_DNA"/>
</dbReference>
<evidence type="ECO:0000313" key="2">
    <source>
        <dbReference type="EMBL" id="KAF7295588.1"/>
    </source>
</evidence>
<dbReference type="GeneID" id="59350073"/>
<evidence type="ECO:0000313" key="3">
    <source>
        <dbReference type="Proteomes" id="UP000636479"/>
    </source>
</evidence>
<accession>A0A8H6SA00</accession>
<evidence type="ECO:0000256" key="1">
    <source>
        <dbReference type="SAM" id="MobiDB-lite"/>
    </source>
</evidence>
<organism evidence="2 3">
    <name type="scientific">Mycena indigotica</name>
    <dbReference type="NCBI Taxonomy" id="2126181"/>
    <lineage>
        <taxon>Eukaryota</taxon>
        <taxon>Fungi</taxon>
        <taxon>Dikarya</taxon>
        <taxon>Basidiomycota</taxon>
        <taxon>Agaricomycotina</taxon>
        <taxon>Agaricomycetes</taxon>
        <taxon>Agaricomycetidae</taxon>
        <taxon>Agaricales</taxon>
        <taxon>Marasmiineae</taxon>
        <taxon>Mycenaceae</taxon>
        <taxon>Mycena</taxon>
    </lineage>
</organism>
<dbReference type="RefSeq" id="XP_037216951.1">
    <property type="nucleotide sequence ID" value="XM_037367557.1"/>
</dbReference>
<keyword evidence="3" id="KW-1185">Reference proteome</keyword>
<reference evidence="2" key="1">
    <citation type="submission" date="2020-05" db="EMBL/GenBank/DDBJ databases">
        <title>Mycena genomes resolve the evolution of fungal bioluminescence.</title>
        <authorList>
            <person name="Tsai I.J."/>
        </authorList>
    </citation>
    <scope>NUCLEOTIDE SEQUENCE</scope>
    <source>
        <strain evidence="2">171206Taipei</strain>
    </source>
</reference>
<proteinExistence type="predicted"/>
<comment type="caution">
    <text evidence="2">The sequence shown here is derived from an EMBL/GenBank/DDBJ whole genome shotgun (WGS) entry which is preliminary data.</text>
</comment>
<feature type="region of interest" description="Disordered" evidence="1">
    <location>
        <begin position="519"/>
        <end position="553"/>
    </location>
</feature>
<name>A0A8H6SA00_9AGAR</name>
<sequence length="553" mass="63185">MAPFEKLSRELITKIVDQLCYNSDIVLPRTRRNAHSPQIILSQISHLWRRVVHSTTSLFSCYEISLSPNITAEMGQMLVDQTAHYTRIWRASKGIVLNDLGDGLRFYFALTGPNRHYRDFADSESYVAAVNMIWTVLETHGVDMEALAFLLTEQAIVHLGSRGKLALYHLEELEIRMFIGQPKDDDSIGWAGIEEGDDEDDHPEAPAARFMLHPSDEDSELFETMGALTKLTFGFQEEPRRVLELIQWAIPYFQLTTLALPNVWLPFYDCVKVLREAIPLEHCRLACVTPILSDGIITEYWDAKQRDPAPLDNLEDIEITFQTTLHSHLFAHFTSSSLSRMRLSTLPRPEADWKKEPEMPWLQHNFPDWIESCPNLTTLEVYFEFGNDPESDERDNIAIRHDVDALQQMLAAAANANSAIVELDLFWRPLQASAESKFGELFELITKSDHPTHINVDATIRSVRMLKTRLEAEGLMQMEDMALYTPKRQDCSESEYEALQQEIRVLKTALRGKNIPLKVAEVGDPNDDGQPKGWKTIDIEEEDEQGEGEGQEK</sequence>